<dbReference type="OrthoDB" id="9110235at2"/>
<dbReference type="RefSeq" id="WP_073430384.1">
    <property type="nucleotide sequence ID" value="NZ_CADFGY010000023.1"/>
</dbReference>
<evidence type="ECO:0000313" key="2">
    <source>
        <dbReference type="Proteomes" id="UP000184395"/>
    </source>
</evidence>
<name>A0A1M6SI76_9BURK</name>
<organism evidence="1 2">
    <name type="scientific">Paraburkholderia terricola</name>
    <dbReference type="NCBI Taxonomy" id="169427"/>
    <lineage>
        <taxon>Bacteria</taxon>
        <taxon>Pseudomonadati</taxon>
        <taxon>Pseudomonadota</taxon>
        <taxon>Betaproteobacteria</taxon>
        <taxon>Burkholderiales</taxon>
        <taxon>Burkholderiaceae</taxon>
        <taxon>Paraburkholderia</taxon>
    </lineage>
</organism>
<reference evidence="1 2" key="1">
    <citation type="submission" date="2016-11" db="EMBL/GenBank/DDBJ databases">
        <authorList>
            <person name="Jaros S."/>
            <person name="Januszkiewicz K."/>
            <person name="Wedrychowicz H."/>
        </authorList>
    </citation>
    <scope>NUCLEOTIDE SEQUENCE [LARGE SCALE GENOMIC DNA]</scope>
    <source>
        <strain evidence="1 2">LMG 20594</strain>
    </source>
</reference>
<dbReference type="Proteomes" id="UP000184395">
    <property type="component" value="Unassembled WGS sequence"/>
</dbReference>
<dbReference type="EMBL" id="FRAB01000022">
    <property type="protein sequence ID" value="SHK44370.1"/>
    <property type="molecule type" value="Genomic_DNA"/>
</dbReference>
<dbReference type="AlphaFoldDB" id="A0A1M6SI76"/>
<gene>
    <name evidence="1" type="ORF">SAMN05192548_102288</name>
</gene>
<evidence type="ECO:0000313" key="1">
    <source>
        <dbReference type="EMBL" id="SHK44370.1"/>
    </source>
</evidence>
<protein>
    <submittedName>
        <fullName evidence="1">Uncharacterized protein</fullName>
    </submittedName>
</protein>
<sequence>MATFDFSTGTLSIDESTSLFRGRPSPEELPLTVAKELAKYGDWENYGIANVEIWGKTFGVTARYCKQRLAMVDLVWLDGVAKKIDWSATEEDLVKEKKKLSKLIAFEAQSPCVSSTIGADTFVFNWGTLTVHADLRSMIVTTSVAYTEEKA</sequence>
<accession>A0A1M6SI76</accession>
<dbReference type="STRING" id="169427.SAMN05192548_102288"/>
<proteinExistence type="predicted"/>